<keyword evidence="5" id="KW-0175">Coiled coil</keyword>
<feature type="coiled-coil region" evidence="5">
    <location>
        <begin position="10"/>
        <end position="37"/>
    </location>
</feature>
<dbReference type="InterPro" id="IPR050615">
    <property type="entry name" value="ATP-dep_DNA_Helicase"/>
</dbReference>
<evidence type="ECO:0000256" key="3">
    <source>
        <dbReference type="ARBA" id="ARBA00022806"/>
    </source>
</evidence>
<dbReference type="SMART" id="SM00490">
    <property type="entry name" value="HELICc"/>
    <property type="match status" value="1"/>
</dbReference>
<dbReference type="CDD" id="cd17926">
    <property type="entry name" value="DEXHc_RE"/>
    <property type="match status" value="1"/>
</dbReference>
<gene>
    <name evidence="7" type="ORF">E3T53_03725</name>
</gene>
<feature type="region of interest" description="Disordered" evidence="6">
    <location>
        <begin position="322"/>
        <end position="348"/>
    </location>
</feature>
<dbReference type="EMBL" id="SOHQ01000012">
    <property type="protein sequence ID" value="TFD81094.1"/>
    <property type="molecule type" value="Genomic_DNA"/>
</dbReference>
<evidence type="ECO:0000256" key="5">
    <source>
        <dbReference type="SAM" id="Coils"/>
    </source>
</evidence>
<dbReference type="GO" id="GO:0016787">
    <property type="term" value="F:hydrolase activity"/>
    <property type="evidence" value="ECO:0007669"/>
    <property type="project" value="UniProtKB-KW"/>
</dbReference>
<dbReference type="SUPFAM" id="SSF52540">
    <property type="entry name" value="P-loop containing nucleoside triphosphate hydrolases"/>
    <property type="match status" value="1"/>
</dbReference>
<dbReference type="PANTHER" id="PTHR11274:SF0">
    <property type="entry name" value="GENERAL TRANSCRIPTION AND DNA REPAIR FACTOR IIH HELICASE SUBUNIT XPB"/>
    <property type="match status" value="1"/>
</dbReference>
<dbReference type="SMART" id="SM00487">
    <property type="entry name" value="DEXDc"/>
    <property type="match status" value="1"/>
</dbReference>
<evidence type="ECO:0000256" key="1">
    <source>
        <dbReference type="ARBA" id="ARBA00022741"/>
    </source>
</evidence>
<evidence type="ECO:0000256" key="6">
    <source>
        <dbReference type="SAM" id="MobiDB-lite"/>
    </source>
</evidence>
<accession>A0A4Y8KQB5</accession>
<dbReference type="InterPro" id="IPR006935">
    <property type="entry name" value="Helicase/UvrB_N"/>
</dbReference>
<dbReference type="InterPro" id="IPR001650">
    <property type="entry name" value="Helicase_C-like"/>
</dbReference>
<dbReference type="Gene3D" id="3.40.50.300">
    <property type="entry name" value="P-loop containing nucleotide triphosphate hydrolases"/>
    <property type="match status" value="2"/>
</dbReference>
<comment type="caution">
    <text evidence="7">The sequence shown here is derived from an EMBL/GenBank/DDBJ whole genome shotgun (WGS) entry which is preliminary data.</text>
</comment>
<dbReference type="Pfam" id="PF04851">
    <property type="entry name" value="ResIII"/>
    <property type="match status" value="1"/>
</dbReference>
<keyword evidence="3 7" id="KW-0347">Helicase</keyword>
<sequence length="823" mass="89905">MLVHNDSVDAHHLDADIDAVEQRIASLETDLAESRRVLHGLLASRAAHPIESGRPDTTQPIAGSDPGQSVQARVRRESSAADKIALFRSLFVGRADVYATRWTSSKTGKSGWSPAVRGGYYTDGVTTADLLPLSDEVIERHLVGSRSDAEGLHAGLYPMLNDDTCRLLVCDFDDGTWKADAAAYAQACARHGVCAATEISRSGEGAHVWIFFAQAVSAHNARNLGLALLREAISFRSGMSLSSYDRLFPSQDLLPHRAPGRMRLGNLIALPLQGSCRRRGTTVFVDPVTWMPFEDQFGFLSSVVPLDAESMATAISALRPMRTGPVDTKARPRKTSGSADPFSDRSATLNTSGPATVLVTVNSVVSIPTLGLPSGLVADLKHSASLTNPEFYRRQAQRFSTFGTPRFVYCFEHDESTLRLPRGLLDSVIQLMAAAGIKIDVAWDIPASEPIDLVFRGELTAAQSEAVTVMNRYDTGVLVAPPGSGKTVIACALIAERGLPTAVIVNRAELVDQWRERLGQFLDIDPRQIGQLGNGRRKRTHVIDIVMLQSIAHRAADPTILNRYGLIVVDECHSLGAAATEAAVRQVAVRQWIGLTATPYRADQMDDIITMQCGPIRHTIDDPALFERELVVHETAFRTSEQDANSPEIQAIYTELVGDGERNQRIAADVLAAYRAGRNCLVLSTRIEHVARLAELLGTDAATVFVLHGKLTPNERRRIRTEMTDRDPCDPFILVAIDKIAGEGFDLPSLDTLFLAVSMAFKGRIVQQIGRISRASRPATTRPGPATSQVHDYWDAQVPVFDRMFRKRQRVMAKLGFTTPAES</sequence>
<organism evidence="7 8">
    <name type="scientific">Cryobacterium psychrophilum</name>
    <dbReference type="NCBI Taxonomy" id="41988"/>
    <lineage>
        <taxon>Bacteria</taxon>
        <taxon>Bacillati</taxon>
        <taxon>Actinomycetota</taxon>
        <taxon>Actinomycetes</taxon>
        <taxon>Micrococcales</taxon>
        <taxon>Microbacteriaceae</taxon>
        <taxon>Cryobacterium</taxon>
    </lineage>
</organism>
<keyword evidence="1" id="KW-0547">Nucleotide-binding</keyword>
<dbReference type="CDD" id="cd18785">
    <property type="entry name" value="SF2_C"/>
    <property type="match status" value="1"/>
</dbReference>
<dbReference type="Pfam" id="PF00271">
    <property type="entry name" value="Helicase_C"/>
    <property type="match status" value="1"/>
</dbReference>
<feature type="region of interest" description="Disordered" evidence="6">
    <location>
        <begin position="48"/>
        <end position="69"/>
    </location>
</feature>
<dbReference type="Pfam" id="PF22548">
    <property type="entry name" value="AEP-TOTE"/>
    <property type="match status" value="1"/>
</dbReference>
<evidence type="ECO:0000256" key="4">
    <source>
        <dbReference type="ARBA" id="ARBA00022840"/>
    </source>
</evidence>
<reference evidence="7 8" key="1">
    <citation type="submission" date="2019-03" db="EMBL/GenBank/DDBJ databases">
        <title>Genomics of glacier-inhabiting Cryobacterium strains.</title>
        <authorList>
            <person name="Liu Q."/>
            <person name="Xin Y.-H."/>
        </authorList>
    </citation>
    <scope>NUCLEOTIDE SEQUENCE [LARGE SCALE GENOMIC DNA]</scope>
    <source>
        <strain evidence="7 8">CGMCC 1.4292</strain>
    </source>
</reference>
<dbReference type="InterPro" id="IPR054347">
    <property type="entry name" value="TOTE_primase"/>
</dbReference>
<keyword evidence="4" id="KW-0067">ATP-binding</keyword>
<dbReference type="GO" id="GO:0004386">
    <property type="term" value="F:helicase activity"/>
    <property type="evidence" value="ECO:0007669"/>
    <property type="project" value="UniProtKB-KW"/>
</dbReference>
<proteinExistence type="predicted"/>
<evidence type="ECO:0000313" key="7">
    <source>
        <dbReference type="EMBL" id="TFD81094.1"/>
    </source>
</evidence>
<dbReference type="Proteomes" id="UP000298218">
    <property type="component" value="Unassembled WGS sequence"/>
</dbReference>
<name>A0A4Y8KQB5_9MICO</name>
<evidence type="ECO:0000313" key="8">
    <source>
        <dbReference type="Proteomes" id="UP000298218"/>
    </source>
</evidence>
<evidence type="ECO:0000256" key="2">
    <source>
        <dbReference type="ARBA" id="ARBA00022801"/>
    </source>
</evidence>
<feature type="compositionally biased region" description="Polar residues" evidence="6">
    <location>
        <begin position="55"/>
        <end position="69"/>
    </location>
</feature>
<keyword evidence="2" id="KW-0378">Hydrolase</keyword>
<dbReference type="OrthoDB" id="9776021at2"/>
<dbReference type="GO" id="GO:0003677">
    <property type="term" value="F:DNA binding"/>
    <property type="evidence" value="ECO:0007669"/>
    <property type="project" value="InterPro"/>
</dbReference>
<dbReference type="GO" id="GO:0005524">
    <property type="term" value="F:ATP binding"/>
    <property type="evidence" value="ECO:0007669"/>
    <property type="project" value="UniProtKB-KW"/>
</dbReference>
<dbReference type="PROSITE" id="PS51192">
    <property type="entry name" value="HELICASE_ATP_BIND_1"/>
    <property type="match status" value="1"/>
</dbReference>
<dbReference type="InterPro" id="IPR014001">
    <property type="entry name" value="Helicase_ATP-bd"/>
</dbReference>
<dbReference type="InterPro" id="IPR027417">
    <property type="entry name" value="P-loop_NTPase"/>
</dbReference>
<dbReference type="AlphaFoldDB" id="A0A4Y8KQB5"/>
<protein>
    <submittedName>
        <fullName evidence="7">Helicase</fullName>
    </submittedName>
</protein>
<keyword evidence="8" id="KW-1185">Reference proteome</keyword>
<dbReference type="PANTHER" id="PTHR11274">
    <property type="entry name" value="RAD25/XP-B DNA REPAIR HELICASE"/>
    <property type="match status" value="1"/>
</dbReference>